<keyword evidence="7" id="KW-1185">Reference proteome</keyword>
<evidence type="ECO:0000259" key="5">
    <source>
        <dbReference type="PROSITE" id="PS50975"/>
    </source>
</evidence>
<evidence type="ECO:0000313" key="6">
    <source>
        <dbReference type="EMBL" id="GHF29483.1"/>
    </source>
</evidence>
<dbReference type="GO" id="GO:0016874">
    <property type="term" value="F:ligase activity"/>
    <property type="evidence" value="ECO:0007669"/>
    <property type="project" value="UniProtKB-KW"/>
</dbReference>
<dbReference type="Pfam" id="PF02655">
    <property type="entry name" value="ATP-grasp_3"/>
    <property type="match status" value="1"/>
</dbReference>
<dbReference type="InterPro" id="IPR052032">
    <property type="entry name" value="ATP-dep_AA_Ligase"/>
</dbReference>
<name>A0A919AW87_9PROT</name>
<reference evidence="6" key="1">
    <citation type="journal article" date="2014" name="Int. J. Syst. Evol. Microbiol.">
        <title>Complete genome sequence of Corynebacterium casei LMG S-19264T (=DSM 44701T), isolated from a smear-ripened cheese.</title>
        <authorList>
            <consortium name="US DOE Joint Genome Institute (JGI-PGF)"/>
            <person name="Walter F."/>
            <person name="Albersmeier A."/>
            <person name="Kalinowski J."/>
            <person name="Ruckert C."/>
        </authorList>
    </citation>
    <scope>NUCLEOTIDE SEQUENCE</scope>
    <source>
        <strain evidence="6">KCTC 42590</strain>
    </source>
</reference>
<feature type="domain" description="ATP-grasp" evidence="5">
    <location>
        <begin position="112"/>
        <end position="310"/>
    </location>
</feature>
<gene>
    <name evidence="6" type="ORF">GCM10017044_25940</name>
</gene>
<keyword evidence="3 4" id="KW-0067">ATP-binding</keyword>
<dbReference type="PROSITE" id="PS50975">
    <property type="entry name" value="ATP_GRASP"/>
    <property type="match status" value="1"/>
</dbReference>
<keyword evidence="1" id="KW-0436">Ligase</keyword>
<dbReference type="Pfam" id="PF18603">
    <property type="entry name" value="LAL_C2"/>
    <property type="match status" value="1"/>
</dbReference>
<dbReference type="PANTHER" id="PTHR43585">
    <property type="entry name" value="FUMIPYRROLE BIOSYNTHESIS PROTEIN C"/>
    <property type="match status" value="1"/>
</dbReference>
<dbReference type="InterPro" id="IPR041472">
    <property type="entry name" value="BL00235/CARNS1_N"/>
</dbReference>
<dbReference type="GO" id="GO:0005524">
    <property type="term" value="F:ATP binding"/>
    <property type="evidence" value="ECO:0007669"/>
    <property type="project" value="UniProtKB-UniRule"/>
</dbReference>
<dbReference type="Gene3D" id="3.30.1490.20">
    <property type="entry name" value="ATP-grasp fold, A domain"/>
    <property type="match status" value="1"/>
</dbReference>
<evidence type="ECO:0000256" key="1">
    <source>
        <dbReference type="ARBA" id="ARBA00022598"/>
    </source>
</evidence>
<evidence type="ECO:0000256" key="4">
    <source>
        <dbReference type="PROSITE-ProRule" id="PRU00409"/>
    </source>
</evidence>
<dbReference type="GO" id="GO:0046872">
    <property type="term" value="F:metal ion binding"/>
    <property type="evidence" value="ECO:0007669"/>
    <property type="project" value="InterPro"/>
</dbReference>
<dbReference type="InterPro" id="IPR011761">
    <property type="entry name" value="ATP-grasp"/>
</dbReference>
<dbReference type="SUPFAM" id="SSF56059">
    <property type="entry name" value="Glutathione synthetase ATP-binding domain-like"/>
    <property type="match status" value="1"/>
</dbReference>
<dbReference type="RefSeq" id="WP_191253622.1">
    <property type="nucleotide sequence ID" value="NZ_BNCI01000002.1"/>
</dbReference>
<evidence type="ECO:0000313" key="7">
    <source>
        <dbReference type="Proteomes" id="UP000630923"/>
    </source>
</evidence>
<dbReference type="Gene3D" id="3.30.470.20">
    <property type="entry name" value="ATP-grasp fold, B domain"/>
    <property type="match status" value="1"/>
</dbReference>
<sequence length="406" mass="44109">MDKKTLLIIGAGLEQIKAYEQARERGLTVVGTDMNPEAPALAFADYQILASTRDVNDTCEKVKAFAMDHPIDGVMTIANDVPYTVAKVAEMLGLPGVDPMAVKNLTNKVVMKKCFESAGVDTPSSFEITSLDQLKEIAATLTGDFILKPSDGRGAKGVLLVDQTMDLAWAFDHAAEYSDNSVLILEEFVPGPQLSVEGMFVDGEYVAVAYADRNYDNLEDTRPYIVEDGGTTPSKYDDAMLEEIRAVIEAGALSLGINTGSVKADIVLRDGHTPSIIELAGRLSGNYMATHHIPYAYGIDLVGAVIDFALGIPVKKSSLQQKHQRHLGLRFFFPKPGRITAIEGVETLDADPNMYYYAIYPKVGDIQPAITHHGARAGTVMLKGDTYDQATQNAIDAISRVRFVIE</sequence>
<protein>
    <recommendedName>
        <fullName evidence="5">ATP-grasp domain-containing protein</fullName>
    </recommendedName>
</protein>
<comment type="caution">
    <text evidence="6">The sequence shown here is derived from an EMBL/GenBank/DDBJ whole genome shotgun (WGS) entry which is preliminary data.</text>
</comment>
<dbReference type="InterPro" id="IPR003806">
    <property type="entry name" value="ATP-grasp_PylC-type"/>
</dbReference>
<evidence type="ECO:0000256" key="2">
    <source>
        <dbReference type="ARBA" id="ARBA00022741"/>
    </source>
</evidence>
<reference evidence="6" key="2">
    <citation type="submission" date="2020-09" db="EMBL/GenBank/DDBJ databases">
        <authorList>
            <person name="Sun Q."/>
            <person name="Kim S."/>
        </authorList>
    </citation>
    <scope>NUCLEOTIDE SEQUENCE</scope>
    <source>
        <strain evidence="6">KCTC 42590</strain>
    </source>
</reference>
<keyword evidence="2 4" id="KW-0547">Nucleotide-binding</keyword>
<dbReference type="InterPro" id="IPR013815">
    <property type="entry name" value="ATP_grasp_subdomain_1"/>
</dbReference>
<proteinExistence type="predicted"/>
<dbReference type="Proteomes" id="UP000630923">
    <property type="component" value="Unassembled WGS sequence"/>
</dbReference>
<evidence type="ECO:0000256" key="3">
    <source>
        <dbReference type="ARBA" id="ARBA00022840"/>
    </source>
</evidence>
<dbReference type="Pfam" id="PF18130">
    <property type="entry name" value="ATPgrasp_N"/>
    <property type="match status" value="1"/>
</dbReference>
<dbReference type="InterPro" id="IPR040570">
    <property type="entry name" value="LAL_C2"/>
</dbReference>
<dbReference type="PANTHER" id="PTHR43585:SF2">
    <property type="entry name" value="ATP-GRASP ENZYME FSQD"/>
    <property type="match status" value="1"/>
</dbReference>
<dbReference type="Gene3D" id="3.40.50.20">
    <property type="match status" value="1"/>
</dbReference>
<dbReference type="EMBL" id="BNCI01000002">
    <property type="protein sequence ID" value="GHF29483.1"/>
    <property type="molecule type" value="Genomic_DNA"/>
</dbReference>
<organism evidence="6 7">
    <name type="scientific">Kordiimonas sediminis</name>
    <dbReference type="NCBI Taxonomy" id="1735581"/>
    <lineage>
        <taxon>Bacteria</taxon>
        <taxon>Pseudomonadati</taxon>
        <taxon>Pseudomonadota</taxon>
        <taxon>Alphaproteobacteria</taxon>
        <taxon>Kordiimonadales</taxon>
        <taxon>Kordiimonadaceae</taxon>
        <taxon>Kordiimonas</taxon>
    </lineage>
</organism>
<accession>A0A919AW87</accession>
<dbReference type="AlphaFoldDB" id="A0A919AW87"/>